<dbReference type="PROSITE" id="PS51006">
    <property type="entry name" value="PABS_2"/>
    <property type="match status" value="1"/>
</dbReference>
<dbReference type="Pfam" id="PF17284">
    <property type="entry name" value="Spermine_synt_N"/>
    <property type="match status" value="1"/>
</dbReference>
<dbReference type="PANTHER" id="PTHR11558">
    <property type="entry name" value="SPERMIDINE/SPERMINE SYNTHASE"/>
    <property type="match status" value="1"/>
</dbReference>
<evidence type="ECO:0000313" key="8">
    <source>
        <dbReference type="Proteomes" id="UP000027982"/>
    </source>
</evidence>
<dbReference type="Proteomes" id="UP000027982">
    <property type="component" value="Chromosome"/>
</dbReference>
<feature type="binding site" evidence="4">
    <location>
        <begin position="159"/>
        <end position="162"/>
    </location>
    <ligand>
        <name>spermidine</name>
        <dbReference type="ChEBI" id="CHEBI:57834"/>
    </ligand>
</feature>
<comment type="function">
    <text evidence="4">Catalyzes the irreversible transfer of a propylamine group from the amino donor S-adenosylmethioninamine (decarboxy-AdoMet) to putrescine (1,4-diaminobutane) to yield spermidine.</text>
</comment>
<name>A0A068NM44_FIMGI</name>
<feature type="binding site" evidence="4">
    <location>
        <position position="109"/>
    </location>
    <ligand>
        <name>S-methyl-5'-thioadenosine</name>
        <dbReference type="ChEBI" id="CHEBI:17509"/>
    </ligand>
</feature>
<dbReference type="PROSITE" id="PS01330">
    <property type="entry name" value="PABS_1"/>
    <property type="match status" value="1"/>
</dbReference>
<dbReference type="InterPro" id="IPR035246">
    <property type="entry name" value="Spermidine_synt_N"/>
</dbReference>
<comment type="similarity">
    <text evidence="1 4">Belongs to the spermidine/spermine synthase family.</text>
</comment>
<dbReference type="PANTHER" id="PTHR11558:SF11">
    <property type="entry name" value="SPERMIDINE SYNTHASE"/>
    <property type="match status" value="1"/>
</dbReference>
<evidence type="ECO:0000256" key="1">
    <source>
        <dbReference type="ARBA" id="ARBA00007867"/>
    </source>
</evidence>
<dbReference type="InterPro" id="IPR030374">
    <property type="entry name" value="PABS"/>
</dbReference>
<comment type="catalytic activity">
    <reaction evidence="4">
        <text>S-adenosyl 3-(methylsulfanyl)propylamine + putrescine = S-methyl-5'-thioadenosine + spermidine + H(+)</text>
        <dbReference type="Rhea" id="RHEA:12721"/>
        <dbReference type="ChEBI" id="CHEBI:15378"/>
        <dbReference type="ChEBI" id="CHEBI:17509"/>
        <dbReference type="ChEBI" id="CHEBI:57443"/>
        <dbReference type="ChEBI" id="CHEBI:57834"/>
        <dbReference type="ChEBI" id="CHEBI:326268"/>
        <dbReference type="EC" id="2.5.1.16"/>
    </reaction>
</comment>
<dbReference type="UniPathway" id="UPA00248">
    <property type="reaction ID" value="UER00314"/>
</dbReference>
<feature type="binding site" evidence="4">
    <location>
        <position position="89"/>
    </location>
    <ligand>
        <name>spermidine</name>
        <dbReference type="ChEBI" id="CHEBI:57834"/>
    </ligand>
</feature>
<reference evidence="7" key="1">
    <citation type="journal article" date="2014" name="PLoS ONE">
        <title>The first complete genome sequence of the class fimbriimonadia in the phylum armatimonadetes.</title>
        <authorList>
            <person name="Hu Z.Y."/>
            <person name="Wang Y.Z."/>
            <person name="Im W.T."/>
            <person name="Wang S.Y."/>
            <person name="Zhao G.P."/>
            <person name="Zheng H.J."/>
            <person name="Quan Z.X."/>
        </authorList>
    </citation>
    <scope>NUCLEOTIDE SEQUENCE [LARGE SCALE GENOMIC DNA]</scope>
    <source>
        <strain evidence="7">Gsoil 348</strain>
    </source>
</reference>
<comment type="pathway">
    <text evidence="4">Amine and polyamine biosynthesis; spermidine biosynthesis; spermidine from putrescine: step 1/1.</text>
</comment>
<dbReference type="HAMAP" id="MF_00198">
    <property type="entry name" value="Spermidine_synth"/>
    <property type="match status" value="1"/>
</dbReference>
<dbReference type="RefSeq" id="WP_025227485.1">
    <property type="nucleotide sequence ID" value="NZ_CP007139.1"/>
</dbReference>
<keyword evidence="4" id="KW-0745">Spermidine biosynthesis</keyword>
<evidence type="ECO:0000256" key="2">
    <source>
        <dbReference type="ARBA" id="ARBA00022679"/>
    </source>
</evidence>
<dbReference type="InterPro" id="IPR037163">
    <property type="entry name" value="Spermidine_synt_N_sf"/>
</dbReference>
<dbReference type="OrthoDB" id="9793120at2"/>
<dbReference type="Pfam" id="PF01564">
    <property type="entry name" value="Spermine_synth"/>
    <property type="match status" value="1"/>
</dbReference>
<dbReference type="GO" id="GO:0004766">
    <property type="term" value="F:spermidine synthase activity"/>
    <property type="evidence" value="ECO:0007669"/>
    <property type="project" value="UniProtKB-UniRule"/>
</dbReference>
<dbReference type="STRING" id="661478.OP10G_0487"/>
<organism evidence="7 8">
    <name type="scientific">Fimbriimonas ginsengisoli Gsoil 348</name>
    <dbReference type="NCBI Taxonomy" id="661478"/>
    <lineage>
        <taxon>Bacteria</taxon>
        <taxon>Bacillati</taxon>
        <taxon>Armatimonadota</taxon>
        <taxon>Fimbriimonadia</taxon>
        <taxon>Fimbriimonadales</taxon>
        <taxon>Fimbriimonadaceae</taxon>
        <taxon>Fimbriimonas</taxon>
    </lineage>
</organism>
<keyword evidence="2 4" id="KW-0808">Transferase</keyword>
<gene>
    <name evidence="4" type="primary">speE</name>
    <name evidence="7" type="ORF">OP10G_0487</name>
</gene>
<evidence type="ECO:0000256" key="3">
    <source>
        <dbReference type="ARBA" id="ARBA00023115"/>
    </source>
</evidence>
<dbReference type="InterPro" id="IPR001045">
    <property type="entry name" value="Spermi_synthase"/>
</dbReference>
<dbReference type="eggNOG" id="COG0421">
    <property type="taxonomic scope" value="Bacteria"/>
</dbReference>
<feature type="active site" description="Proton acceptor" evidence="4 5">
    <location>
        <position position="159"/>
    </location>
</feature>
<accession>A0A068NM44</accession>
<evidence type="ECO:0000259" key="6">
    <source>
        <dbReference type="PROSITE" id="PS51006"/>
    </source>
</evidence>
<feature type="binding site" evidence="4">
    <location>
        <position position="34"/>
    </location>
    <ligand>
        <name>S-methyl-5'-thioadenosine</name>
        <dbReference type="ChEBI" id="CHEBI:17509"/>
    </ligand>
</feature>
<sequence length="279" mass="30712">MTESTHLRIPIRSDKLGLDVEVRALVASVETEFQRVDIVDTDVFGRVLLLDGHVQLSSMDERAYHESLVQIPLLNLSNPKNALVVGGGDGGVIRELCRHVSLEHIDIAEIDAGVVEACRTFMPELSAGAFDDPRVHLHITDAFDFVKRSSRKYDLIVVDSTDVYEDEEGALSEQLFTDTFYKDCRNALAADGIVVTQADNLVFCPYSLEHIAAMFGKVFPHVGSYQAIVPSFGGFSGFCYGSNGRGLKSRFAELAPSPINSVYLNEATYNLAFTPLRFG</sequence>
<comment type="subunit">
    <text evidence="4">Homodimer or homotetramer.</text>
</comment>
<dbReference type="KEGG" id="fgi:OP10G_0487"/>
<dbReference type="EMBL" id="CP007139">
    <property type="protein sequence ID" value="AIE83855.1"/>
    <property type="molecule type" value="Genomic_DNA"/>
</dbReference>
<feature type="binding site" evidence="4">
    <location>
        <position position="65"/>
    </location>
    <ligand>
        <name>spermidine</name>
        <dbReference type="ChEBI" id="CHEBI:57834"/>
    </ligand>
</feature>
<feature type="domain" description="PABS" evidence="6">
    <location>
        <begin position="8"/>
        <end position="243"/>
    </location>
</feature>
<comment type="caution">
    <text evidence="4">Lacks conserved residue(s) required for the propagation of feature annotation.</text>
</comment>
<feature type="binding site" evidence="4">
    <location>
        <begin position="141"/>
        <end position="142"/>
    </location>
    <ligand>
        <name>S-methyl-5'-thioadenosine</name>
        <dbReference type="ChEBI" id="CHEBI:17509"/>
    </ligand>
</feature>
<proteinExistence type="inferred from homology"/>
<reference evidence="7" key="2">
    <citation type="submission" date="2014-01" db="EMBL/GenBank/DDBJ databases">
        <authorList>
            <person name="Hu Z.-Y."/>
            <person name="Wang Y.-Z."/>
            <person name="Im W.-T."/>
            <person name="Wang S.-Y."/>
            <person name="Zhao G.-P."/>
            <person name="Zheng H.-J."/>
            <person name="Quan Z.-X."/>
        </authorList>
    </citation>
    <scope>NUCLEOTIDE SEQUENCE</scope>
    <source>
        <strain evidence="7">Gsoil 348</strain>
    </source>
</reference>
<dbReference type="SUPFAM" id="SSF53335">
    <property type="entry name" value="S-adenosyl-L-methionine-dependent methyltransferases"/>
    <property type="match status" value="1"/>
</dbReference>
<evidence type="ECO:0000256" key="4">
    <source>
        <dbReference type="HAMAP-Rule" id="MF_00198"/>
    </source>
</evidence>
<dbReference type="GO" id="GO:0008295">
    <property type="term" value="P:spermidine biosynthetic process"/>
    <property type="evidence" value="ECO:0007669"/>
    <property type="project" value="UniProtKB-UniRule"/>
</dbReference>
<evidence type="ECO:0000313" key="7">
    <source>
        <dbReference type="EMBL" id="AIE83855.1"/>
    </source>
</evidence>
<dbReference type="InterPro" id="IPR030373">
    <property type="entry name" value="PABS_CS"/>
</dbReference>
<dbReference type="Gene3D" id="3.40.50.150">
    <property type="entry name" value="Vaccinia Virus protein VP39"/>
    <property type="match status" value="1"/>
</dbReference>
<dbReference type="HOGENOM" id="CLU_048199_0_0_0"/>
<dbReference type="Gene3D" id="2.30.140.10">
    <property type="entry name" value="Spermidine synthase, tetramerisation domain"/>
    <property type="match status" value="1"/>
</dbReference>
<protein>
    <recommendedName>
        <fullName evidence="4">Polyamine aminopropyltransferase</fullName>
    </recommendedName>
    <alternativeName>
        <fullName evidence="4">Putrescine aminopropyltransferase</fullName>
        <shortName evidence="4">PAPT</shortName>
    </alternativeName>
    <alternativeName>
        <fullName evidence="4">Spermidine synthase</fullName>
        <shortName evidence="4">SPDS</shortName>
        <shortName evidence="4">SPDSY</shortName>
        <ecNumber evidence="4">2.5.1.16</ecNumber>
    </alternativeName>
</protein>
<dbReference type="AlphaFoldDB" id="A0A068NM44"/>
<keyword evidence="8" id="KW-1185">Reference proteome</keyword>
<keyword evidence="3 4" id="KW-0620">Polyamine biosynthesis</keyword>
<evidence type="ECO:0000256" key="5">
    <source>
        <dbReference type="PROSITE-ProRule" id="PRU00354"/>
    </source>
</evidence>
<dbReference type="InterPro" id="IPR029063">
    <property type="entry name" value="SAM-dependent_MTases_sf"/>
</dbReference>
<dbReference type="EC" id="2.5.1.16" evidence="4"/>